<dbReference type="InterPro" id="IPR050389">
    <property type="entry name" value="LysR-type_TF"/>
</dbReference>
<organism evidence="6 7">
    <name type="scientific">Malikia granosa</name>
    <dbReference type="NCBI Taxonomy" id="263067"/>
    <lineage>
        <taxon>Bacteria</taxon>
        <taxon>Pseudomonadati</taxon>
        <taxon>Pseudomonadota</taxon>
        <taxon>Betaproteobacteria</taxon>
        <taxon>Burkholderiales</taxon>
        <taxon>Comamonadaceae</taxon>
        <taxon>Malikia</taxon>
    </lineage>
</organism>
<dbReference type="Pfam" id="PF00126">
    <property type="entry name" value="HTH_1"/>
    <property type="match status" value="1"/>
</dbReference>
<protein>
    <submittedName>
        <fullName evidence="6">LysR family transcriptional regulator</fullName>
    </submittedName>
</protein>
<dbReference type="Proteomes" id="UP000238589">
    <property type="component" value="Unassembled WGS sequence"/>
</dbReference>
<dbReference type="AlphaFoldDB" id="A0A2S9K490"/>
<dbReference type="EMBL" id="PVLQ01000033">
    <property type="protein sequence ID" value="PRD65195.1"/>
    <property type="molecule type" value="Genomic_DNA"/>
</dbReference>
<dbReference type="InterPro" id="IPR036388">
    <property type="entry name" value="WH-like_DNA-bd_sf"/>
</dbReference>
<reference evidence="6 7" key="1">
    <citation type="submission" date="2018-03" db="EMBL/GenBank/DDBJ databases">
        <title>Comparative genomics illustrates the genes involved in a hyperalkaliphilic mechanisms of Serpentinomonas isolated from highly-alkaline calcium-rich serpentinized springs.</title>
        <authorList>
            <person name="Suzuki S."/>
            <person name="Ishii S."/>
            <person name="Walworth N."/>
            <person name="Bird L."/>
            <person name="Kuenen J.G."/>
            <person name="Nealson K.H."/>
        </authorList>
    </citation>
    <scope>NUCLEOTIDE SEQUENCE [LARGE SCALE GENOMIC DNA]</scope>
    <source>
        <strain evidence="6 7">P1</strain>
    </source>
</reference>
<accession>A0A2S9K490</accession>
<keyword evidence="2" id="KW-0805">Transcription regulation</keyword>
<proteinExistence type="inferred from homology"/>
<dbReference type="InterPro" id="IPR037402">
    <property type="entry name" value="YidZ_PBP2"/>
</dbReference>
<dbReference type="PANTHER" id="PTHR30118:SF6">
    <property type="entry name" value="HTH-TYPE TRANSCRIPTIONAL REGULATOR LEUO"/>
    <property type="match status" value="1"/>
</dbReference>
<dbReference type="CDD" id="cd08417">
    <property type="entry name" value="PBP2_Nitroaromatics_like"/>
    <property type="match status" value="1"/>
</dbReference>
<name>A0A2S9K490_9BURK</name>
<dbReference type="PROSITE" id="PS50931">
    <property type="entry name" value="HTH_LYSR"/>
    <property type="match status" value="1"/>
</dbReference>
<dbReference type="GO" id="GO:0003700">
    <property type="term" value="F:DNA-binding transcription factor activity"/>
    <property type="evidence" value="ECO:0007669"/>
    <property type="project" value="InterPro"/>
</dbReference>
<dbReference type="InterPro" id="IPR005119">
    <property type="entry name" value="LysR_subst-bd"/>
</dbReference>
<gene>
    <name evidence="6" type="ORF">C6P64_10510</name>
</gene>
<dbReference type="Gene3D" id="3.40.190.10">
    <property type="entry name" value="Periplasmic binding protein-like II"/>
    <property type="match status" value="2"/>
</dbReference>
<dbReference type="SUPFAM" id="SSF53850">
    <property type="entry name" value="Periplasmic binding protein-like II"/>
    <property type="match status" value="1"/>
</dbReference>
<dbReference type="SUPFAM" id="SSF46785">
    <property type="entry name" value="Winged helix' DNA-binding domain"/>
    <property type="match status" value="1"/>
</dbReference>
<keyword evidence="3" id="KW-0238">DNA-binding</keyword>
<dbReference type="Gene3D" id="1.10.10.10">
    <property type="entry name" value="Winged helix-like DNA-binding domain superfamily/Winged helix DNA-binding domain"/>
    <property type="match status" value="1"/>
</dbReference>
<evidence type="ECO:0000313" key="6">
    <source>
        <dbReference type="EMBL" id="PRD65195.1"/>
    </source>
</evidence>
<comment type="similarity">
    <text evidence="1">Belongs to the LysR transcriptional regulatory family.</text>
</comment>
<keyword evidence="4" id="KW-0804">Transcription</keyword>
<dbReference type="OrthoDB" id="8893795at2"/>
<evidence type="ECO:0000259" key="5">
    <source>
        <dbReference type="PROSITE" id="PS50931"/>
    </source>
</evidence>
<evidence type="ECO:0000256" key="1">
    <source>
        <dbReference type="ARBA" id="ARBA00009437"/>
    </source>
</evidence>
<sequence length="304" mass="33693">MNKFDWSDLDVRLLQLLVAVVEAGSITGAAQALDVTQSAVSHQLDKLRAITQDPLFVKSGRGIVATAQAESLAAQARELLGQLERFARRGEFDPARWQARITIAANDFQRDLLLPGLMQRLRAQAPGVTLRVIASGVPRLETLRSDECQLIISPRPPDGSDILQKRLFEDRYRVFYDPAQRAAPRDLADYLASSHATVLYEPQRRLDLDQLLLGQGIQRRFSLLLPSFSALPAFMLGTPLLATVPGLLAQHTLAGLAHAEPPLPCPTLPMFLIWHARYQQDPAHRWLRGQIEASVAPALAQRRG</sequence>
<dbReference type="InterPro" id="IPR036390">
    <property type="entry name" value="WH_DNA-bd_sf"/>
</dbReference>
<dbReference type="Pfam" id="PF03466">
    <property type="entry name" value="LysR_substrate"/>
    <property type="match status" value="1"/>
</dbReference>
<comment type="caution">
    <text evidence="6">The sequence shown here is derived from an EMBL/GenBank/DDBJ whole genome shotgun (WGS) entry which is preliminary data.</text>
</comment>
<evidence type="ECO:0000313" key="7">
    <source>
        <dbReference type="Proteomes" id="UP000238589"/>
    </source>
</evidence>
<dbReference type="PANTHER" id="PTHR30118">
    <property type="entry name" value="HTH-TYPE TRANSCRIPTIONAL REGULATOR LEUO-RELATED"/>
    <property type="match status" value="1"/>
</dbReference>
<dbReference type="InterPro" id="IPR000847">
    <property type="entry name" value="LysR_HTH_N"/>
</dbReference>
<dbReference type="GO" id="GO:0003677">
    <property type="term" value="F:DNA binding"/>
    <property type="evidence" value="ECO:0007669"/>
    <property type="project" value="UniProtKB-KW"/>
</dbReference>
<evidence type="ECO:0000256" key="4">
    <source>
        <dbReference type="ARBA" id="ARBA00023163"/>
    </source>
</evidence>
<evidence type="ECO:0000256" key="2">
    <source>
        <dbReference type="ARBA" id="ARBA00023015"/>
    </source>
</evidence>
<keyword evidence="7" id="KW-1185">Reference proteome</keyword>
<feature type="domain" description="HTH lysR-type" evidence="5">
    <location>
        <begin position="9"/>
        <end position="66"/>
    </location>
</feature>
<evidence type="ECO:0000256" key="3">
    <source>
        <dbReference type="ARBA" id="ARBA00023125"/>
    </source>
</evidence>